<dbReference type="InterPro" id="IPR058163">
    <property type="entry name" value="LysR-type_TF_proteobact-type"/>
</dbReference>
<evidence type="ECO:0000256" key="3">
    <source>
        <dbReference type="ARBA" id="ARBA00023125"/>
    </source>
</evidence>
<dbReference type="RefSeq" id="WP_159223949.1">
    <property type="nucleotide sequence ID" value="NZ_JAOCKV010000029.1"/>
</dbReference>
<evidence type="ECO:0000259" key="5">
    <source>
        <dbReference type="PROSITE" id="PS50931"/>
    </source>
</evidence>
<evidence type="ECO:0000313" key="6">
    <source>
        <dbReference type="EMBL" id="VXC22066.1"/>
    </source>
</evidence>
<dbReference type="Gene3D" id="1.10.10.10">
    <property type="entry name" value="Winged helix-like DNA-binding domain superfamily/Winged helix DNA-binding domain"/>
    <property type="match status" value="1"/>
</dbReference>
<dbReference type="InterPro" id="IPR036388">
    <property type="entry name" value="WH-like_DNA-bd_sf"/>
</dbReference>
<dbReference type="Pfam" id="PF00126">
    <property type="entry name" value="HTH_1"/>
    <property type="match status" value="1"/>
</dbReference>
<evidence type="ECO:0000256" key="1">
    <source>
        <dbReference type="ARBA" id="ARBA00009437"/>
    </source>
</evidence>
<keyword evidence="2" id="KW-0805">Transcription regulation</keyword>
<dbReference type="InterPro" id="IPR000847">
    <property type="entry name" value="LysR_HTH_N"/>
</dbReference>
<evidence type="ECO:0000256" key="2">
    <source>
        <dbReference type="ARBA" id="ARBA00023015"/>
    </source>
</evidence>
<keyword evidence="4" id="KW-0804">Transcription</keyword>
<dbReference type="InterPro" id="IPR005119">
    <property type="entry name" value="LysR_subst-bd"/>
</dbReference>
<dbReference type="InterPro" id="IPR036390">
    <property type="entry name" value="WH_DNA-bd_sf"/>
</dbReference>
<sequence length="294" mass="32626">MMADKNALEVFVIVAQTRNFRLAAEQLGVTRPAISQTLRRLEDRLNLSLMQRTTRTIQLTEAGQRLYAEVAPAINQLNRAISDIAELAAEPRGQLRLAISSIAERMLGGELLASFMAAYPQIELDITVTDEEFDIVDQGYDAGVRLGEVIAQDMIAVPVSAAQRQVAVASPDYLARHGTPQHPQQLIEHRCIGWRKGPGLSPYRWEFADQGREFDVAVNPKLTTNDMGVMIRTACAGGGISFGMEETFQPYIARGELVTLLDAWLPSFAGFYLYFPSRKNLAPKLRALIDHVKL</sequence>
<dbReference type="PANTHER" id="PTHR30537">
    <property type="entry name" value="HTH-TYPE TRANSCRIPTIONAL REGULATOR"/>
    <property type="match status" value="1"/>
</dbReference>
<dbReference type="EMBL" id="CABWMH010000018">
    <property type="protein sequence ID" value="VXC22066.1"/>
    <property type="molecule type" value="Genomic_DNA"/>
</dbReference>
<dbReference type="PROSITE" id="PS50931">
    <property type="entry name" value="HTH_LYSR"/>
    <property type="match status" value="1"/>
</dbReference>
<dbReference type="SUPFAM" id="SSF46785">
    <property type="entry name" value="Winged helix' DNA-binding domain"/>
    <property type="match status" value="1"/>
</dbReference>
<organism evidence="6 7">
    <name type="scientific">Pantoea brenneri</name>
    <dbReference type="NCBI Taxonomy" id="472694"/>
    <lineage>
        <taxon>Bacteria</taxon>
        <taxon>Pseudomonadati</taxon>
        <taxon>Pseudomonadota</taxon>
        <taxon>Gammaproteobacteria</taxon>
        <taxon>Enterobacterales</taxon>
        <taxon>Erwiniaceae</taxon>
        <taxon>Pantoea</taxon>
    </lineage>
</organism>
<dbReference type="PANTHER" id="PTHR30537:SF1">
    <property type="entry name" value="HTH-TYPE TRANSCRIPTIONAL REGULATOR PGRR"/>
    <property type="match status" value="1"/>
</dbReference>
<evidence type="ECO:0000256" key="4">
    <source>
        <dbReference type="ARBA" id="ARBA00023163"/>
    </source>
</evidence>
<keyword evidence="3" id="KW-0238">DNA-binding</keyword>
<dbReference type="PRINTS" id="PR00039">
    <property type="entry name" value="HTHLYSR"/>
</dbReference>
<accession>A0AAX3J940</accession>
<name>A0AAX3J940_9GAMM</name>
<dbReference type="Gene3D" id="3.40.190.290">
    <property type="match status" value="1"/>
</dbReference>
<proteinExistence type="inferred from homology"/>
<comment type="similarity">
    <text evidence="1">Belongs to the LysR transcriptional regulatory family.</text>
</comment>
<dbReference type="FunFam" id="1.10.10.10:FF:000001">
    <property type="entry name" value="LysR family transcriptional regulator"/>
    <property type="match status" value="1"/>
</dbReference>
<protein>
    <submittedName>
        <fullName evidence="6">LysR family transcriptional regulator</fullName>
    </submittedName>
</protein>
<dbReference type="SUPFAM" id="SSF53850">
    <property type="entry name" value="Periplasmic binding protein-like II"/>
    <property type="match status" value="1"/>
</dbReference>
<reference evidence="6 7" key="1">
    <citation type="submission" date="2019-10" db="EMBL/GenBank/DDBJ databases">
        <authorList>
            <person name="Karimi E."/>
        </authorList>
    </citation>
    <scope>NUCLEOTIDE SEQUENCE [LARGE SCALE GENOMIC DNA]</scope>
    <source>
        <strain evidence="6">Pantoea sp. 111</strain>
    </source>
</reference>
<dbReference type="Proteomes" id="UP000433737">
    <property type="component" value="Unassembled WGS sequence"/>
</dbReference>
<feature type="domain" description="HTH lysR-type" evidence="5">
    <location>
        <begin position="6"/>
        <end position="60"/>
    </location>
</feature>
<dbReference type="GO" id="GO:0043565">
    <property type="term" value="F:sequence-specific DNA binding"/>
    <property type="evidence" value="ECO:0007669"/>
    <property type="project" value="TreeGrafter"/>
</dbReference>
<dbReference type="AlphaFoldDB" id="A0AAX3J940"/>
<gene>
    <name evidence="6" type="ORF">PANT111_250058</name>
</gene>
<dbReference type="CDD" id="cd08474">
    <property type="entry name" value="PBP2_CrgA_like_5"/>
    <property type="match status" value="1"/>
</dbReference>
<dbReference type="Pfam" id="PF03466">
    <property type="entry name" value="LysR_substrate"/>
    <property type="match status" value="1"/>
</dbReference>
<evidence type="ECO:0000313" key="7">
    <source>
        <dbReference type="Proteomes" id="UP000433737"/>
    </source>
</evidence>
<dbReference type="GO" id="GO:0006351">
    <property type="term" value="P:DNA-templated transcription"/>
    <property type="evidence" value="ECO:0007669"/>
    <property type="project" value="TreeGrafter"/>
</dbReference>
<dbReference type="GO" id="GO:0003700">
    <property type="term" value="F:DNA-binding transcription factor activity"/>
    <property type="evidence" value="ECO:0007669"/>
    <property type="project" value="InterPro"/>
</dbReference>
<comment type="caution">
    <text evidence="6">The sequence shown here is derived from an EMBL/GenBank/DDBJ whole genome shotgun (WGS) entry which is preliminary data.</text>
</comment>